<dbReference type="Gene3D" id="3.40.50.300">
    <property type="entry name" value="P-loop containing nucleotide triphosphate hydrolases"/>
    <property type="match status" value="1"/>
</dbReference>
<dbReference type="EMBL" id="BAEO01000066">
    <property type="protein sequence ID" value="GAC21966.1"/>
    <property type="molecule type" value="Genomic_DNA"/>
</dbReference>
<dbReference type="InterPro" id="IPR027417">
    <property type="entry name" value="P-loop_NTPase"/>
</dbReference>
<proteinExistence type="inferred from homology"/>
<keyword evidence="2" id="KW-0813">Transport</keyword>
<evidence type="ECO:0000256" key="3">
    <source>
        <dbReference type="ARBA" id="ARBA00022741"/>
    </source>
</evidence>
<dbReference type="RefSeq" id="WP_007625485.1">
    <property type="nucleotide sequence ID" value="NZ_BAEO01000066.1"/>
</dbReference>
<sequence>MIEVIGLVKQITDGHSNKKILDALDFHLKAKKSVAISGDSGSGKSTLLNILAALDNADKGVVKVAGLTLNNMSEVQADQFRKKHLGIVFQQFNLIDCLSVWDNITFPARLNGLPIGPFHNDLLEQLGLKSHKHKLPVNLSGGEQQRVAIARALSHQPSLVLADEPTGNLDDNNSQVVSELLFRLCKQLGLTLVVVTHSPKVAAFADSRLLLQQGRLHAFSNQPPNQTSNLVSA</sequence>
<evidence type="ECO:0000256" key="2">
    <source>
        <dbReference type="ARBA" id="ARBA00022448"/>
    </source>
</evidence>
<accession>K6YDE4</accession>
<keyword evidence="4 6" id="KW-0067">ATP-binding</keyword>
<comment type="similarity">
    <text evidence="1">Belongs to the ABC transporter superfamily.</text>
</comment>
<dbReference type="InterPro" id="IPR003439">
    <property type="entry name" value="ABC_transporter-like_ATP-bd"/>
</dbReference>
<organism evidence="6 7">
    <name type="scientific">Paraglaciecola arctica BSs20135</name>
    <dbReference type="NCBI Taxonomy" id="493475"/>
    <lineage>
        <taxon>Bacteria</taxon>
        <taxon>Pseudomonadati</taxon>
        <taxon>Pseudomonadota</taxon>
        <taxon>Gammaproteobacteria</taxon>
        <taxon>Alteromonadales</taxon>
        <taxon>Alteromonadaceae</taxon>
        <taxon>Paraglaciecola</taxon>
    </lineage>
</organism>
<keyword evidence="7" id="KW-1185">Reference proteome</keyword>
<evidence type="ECO:0000256" key="1">
    <source>
        <dbReference type="ARBA" id="ARBA00005417"/>
    </source>
</evidence>
<dbReference type="PANTHER" id="PTHR42798">
    <property type="entry name" value="LIPOPROTEIN-RELEASING SYSTEM ATP-BINDING PROTEIN LOLD"/>
    <property type="match status" value="1"/>
</dbReference>
<dbReference type="InterPro" id="IPR017871">
    <property type="entry name" value="ABC_transporter-like_CS"/>
</dbReference>
<dbReference type="SMART" id="SM00382">
    <property type="entry name" value="AAA"/>
    <property type="match status" value="1"/>
</dbReference>
<dbReference type="Proteomes" id="UP000006327">
    <property type="component" value="Unassembled WGS sequence"/>
</dbReference>
<dbReference type="Pfam" id="PF00005">
    <property type="entry name" value="ABC_tran"/>
    <property type="match status" value="1"/>
</dbReference>
<protein>
    <submittedName>
        <fullName evidence="6">ABC transporter, ATP-binding protein</fullName>
    </submittedName>
</protein>
<name>K6YDE4_9ALTE</name>
<dbReference type="InterPro" id="IPR003593">
    <property type="entry name" value="AAA+_ATPase"/>
</dbReference>
<dbReference type="SUPFAM" id="SSF52540">
    <property type="entry name" value="P-loop containing nucleoside triphosphate hydrolases"/>
    <property type="match status" value="1"/>
</dbReference>
<keyword evidence="3" id="KW-0547">Nucleotide-binding</keyword>
<evidence type="ECO:0000256" key="4">
    <source>
        <dbReference type="ARBA" id="ARBA00022840"/>
    </source>
</evidence>
<reference evidence="6 7" key="1">
    <citation type="journal article" date="2017" name="Antonie Van Leeuwenhoek">
        <title>Rhizobium rhizosphaerae sp. nov., a novel species isolated from rice rhizosphere.</title>
        <authorList>
            <person name="Zhao J.J."/>
            <person name="Zhang J."/>
            <person name="Zhang R.J."/>
            <person name="Zhang C.W."/>
            <person name="Yin H.Q."/>
            <person name="Zhang X.X."/>
        </authorList>
    </citation>
    <scope>NUCLEOTIDE SEQUENCE [LARGE SCALE GENOMIC DNA]</scope>
    <source>
        <strain evidence="6 7">BSs20135</strain>
    </source>
</reference>
<evidence type="ECO:0000313" key="6">
    <source>
        <dbReference type="EMBL" id="GAC21966.1"/>
    </source>
</evidence>
<evidence type="ECO:0000313" key="7">
    <source>
        <dbReference type="Proteomes" id="UP000006327"/>
    </source>
</evidence>
<dbReference type="OrthoDB" id="9784450at2"/>
<feature type="domain" description="ABC transporter" evidence="5">
    <location>
        <begin position="2"/>
        <end position="233"/>
    </location>
</feature>
<comment type="caution">
    <text evidence="6">The sequence shown here is derived from an EMBL/GenBank/DDBJ whole genome shotgun (WGS) entry which is preliminary data.</text>
</comment>
<dbReference type="PROSITE" id="PS50893">
    <property type="entry name" value="ABC_TRANSPORTER_2"/>
    <property type="match status" value="1"/>
</dbReference>
<dbReference type="eggNOG" id="COG1136">
    <property type="taxonomic scope" value="Bacteria"/>
</dbReference>
<dbReference type="GO" id="GO:0005524">
    <property type="term" value="F:ATP binding"/>
    <property type="evidence" value="ECO:0007669"/>
    <property type="project" value="UniProtKB-KW"/>
</dbReference>
<dbReference type="GO" id="GO:0016887">
    <property type="term" value="F:ATP hydrolysis activity"/>
    <property type="evidence" value="ECO:0007669"/>
    <property type="project" value="InterPro"/>
</dbReference>
<dbReference type="PROSITE" id="PS00211">
    <property type="entry name" value="ABC_TRANSPORTER_1"/>
    <property type="match status" value="1"/>
</dbReference>
<dbReference type="AlphaFoldDB" id="K6YDE4"/>
<dbReference type="InterPro" id="IPR017911">
    <property type="entry name" value="MacB-like_ATP-bd"/>
</dbReference>
<gene>
    <name evidence="6" type="ORF">GARC_5031</name>
</gene>
<evidence type="ECO:0000259" key="5">
    <source>
        <dbReference type="PROSITE" id="PS50893"/>
    </source>
</evidence>
<dbReference type="STRING" id="493475.GARC_5031"/>
<dbReference type="CDD" id="cd03255">
    <property type="entry name" value="ABC_MJ0796_LolCDE_FtsE"/>
    <property type="match status" value="1"/>
</dbReference>
<dbReference type="PANTHER" id="PTHR42798:SF7">
    <property type="entry name" value="ALPHA-D-RIBOSE 1-METHYLPHOSPHONATE 5-TRIPHOSPHATE SYNTHASE SUBUNIT PHNL"/>
    <property type="match status" value="1"/>
</dbReference>